<proteinExistence type="predicted"/>
<sequence length="83" mass="9298">MRLDDGWAATVTDDPLVFTPRLLTEWLDLITAPVIDDLMDGEPAAATRLRSVDQALRTQRQDQHRADALHALIANLVDDYASR</sequence>
<evidence type="ECO:0000313" key="1">
    <source>
        <dbReference type="EMBL" id="KUH36877.1"/>
    </source>
</evidence>
<keyword evidence="2" id="KW-1185">Reference proteome</keyword>
<name>A0A124EC87_9ACTN</name>
<gene>
    <name evidence="1" type="ORF">ATE80_21060</name>
</gene>
<accession>A0A124EC87</accession>
<dbReference type="EMBL" id="LNSV01000061">
    <property type="protein sequence ID" value="KUH36877.1"/>
    <property type="molecule type" value="Genomic_DNA"/>
</dbReference>
<evidence type="ECO:0000313" key="2">
    <source>
        <dbReference type="Proteomes" id="UP000054011"/>
    </source>
</evidence>
<protein>
    <submittedName>
        <fullName evidence="1">Uncharacterized protein</fullName>
    </submittedName>
</protein>
<comment type="caution">
    <text evidence="1">The sequence shown here is derived from an EMBL/GenBank/DDBJ whole genome shotgun (WGS) entry which is preliminary data.</text>
</comment>
<organism evidence="1 2">
    <name type="scientific">Streptomyces kanasensis</name>
    <dbReference type="NCBI Taxonomy" id="936756"/>
    <lineage>
        <taxon>Bacteria</taxon>
        <taxon>Bacillati</taxon>
        <taxon>Actinomycetota</taxon>
        <taxon>Actinomycetes</taxon>
        <taxon>Kitasatosporales</taxon>
        <taxon>Streptomycetaceae</taxon>
        <taxon>Streptomyces</taxon>
    </lineage>
</organism>
<reference evidence="1 2" key="1">
    <citation type="submission" date="2015-11" db="EMBL/GenBank/DDBJ databases">
        <title>Genome-wide analysis reveals the secondary metabolome in Streptomyces kanasensis ZX01.</title>
        <authorList>
            <person name="Zhang G."/>
            <person name="Han L."/>
            <person name="Feng J."/>
            <person name="Zhang X."/>
        </authorList>
    </citation>
    <scope>NUCLEOTIDE SEQUENCE [LARGE SCALE GENOMIC DNA]</scope>
    <source>
        <strain evidence="1 2">ZX01</strain>
    </source>
</reference>
<dbReference type="Proteomes" id="UP000054011">
    <property type="component" value="Unassembled WGS sequence"/>
</dbReference>
<dbReference type="AlphaFoldDB" id="A0A124EC87"/>